<dbReference type="PANTHER" id="PTHR18964:SF149">
    <property type="entry name" value="BIFUNCTIONAL UDP-N-ACETYLGLUCOSAMINE 2-EPIMERASE_N-ACETYLMANNOSAMINE KINASE"/>
    <property type="match status" value="1"/>
</dbReference>
<dbReference type="SUPFAM" id="SSF53067">
    <property type="entry name" value="Actin-like ATPase domain"/>
    <property type="match status" value="2"/>
</dbReference>
<evidence type="ECO:0000313" key="2">
    <source>
        <dbReference type="EMBL" id="QJT06306.1"/>
    </source>
</evidence>
<dbReference type="PANTHER" id="PTHR18964">
    <property type="entry name" value="ROK (REPRESSOR, ORF, KINASE) FAMILY"/>
    <property type="match status" value="1"/>
</dbReference>
<dbReference type="InterPro" id="IPR049874">
    <property type="entry name" value="ROK_cs"/>
</dbReference>
<dbReference type="InterPro" id="IPR000600">
    <property type="entry name" value="ROK"/>
</dbReference>
<comment type="similarity">
    <text evidence="1">Belongs to the ROK (NagC/XylR) family.</text>
</comment>
<organism evidence="2 3">
    <name type="scientific">Streptomyces asoensis</name>
    <dbReference type="NCBI Taxonomy" id="249586"/>
    <lineage>
        <taxon>Bacteria</taxon>
        <taxon>Bacillati</taxon>
        <taxon>Actinomycetota</taxon>
        <taxon>Actinomycetes</taxon>
        <taxon>Kitasatosporales</taxon>
        <taxon>Streptomycetaceae</taxon>
        <taxon>Streptomyces</taxon>
    </lineage>
</organism>
<dbReference type="RefSeq" id="WP_216377866.1">
    <property type="nucleotide sequence ID" value="NZ_CP049838.1"/>
</dbReference>
<dbReference type="Pfam" id="PF00480">
    <property type="entry name" value="ROK"/>
    <property type="match status" value="1"/>
</dbReference>
<dbReference type="AlphaFoldDB" id="A0A6M4X7K9"/>
<keyword evidence="3" id="KW-1185">Reference proteome</keyword>
<reference evidence="2" key="1">
    <citation type="submission" date="2020-03" db="EMBL/GenBank/DDBJ databases">
        <title>Molecular networking-based the target discovery of potent antiproliferative macrolactams: 5/6/7/16 polycyclic ansamycins and glycosylated trienomycin from Streptomyces cacaoi subsp. asoensis.</title>
        <authorList>
            <person name="Liu L.-L."/>
        </authorList>
    </citation>
    <scope>NUCLEOTIDE SEQUENCE [LARGE SCALE GENOMIC DNA]</scope>
    <source>
        <strain evidence="2">H2S5</strain>
    </source>
</reference>
<proteinExistence type="inferred from homology"/>
<evidence type="ECO:0000256" key="1">
    <source>
        <dbReference type="ARBA" id="ARBA00006479"/>
    </source>
</evidence>
<dbReference type="EMBL" id="CP049838">
    <property type="protein sequence ID" value="QJT06306.1"/>
    <property type="molecule type" value="Genomic_DNA"/>
</dbReference>
<name>A0A6M4X7K9_9ACTN</name>
<protein>
    <submittedName>
        <fullName evidence="2">ROK family protein</fullName>
    </submittedName>
</protein>
<dbReference type="Proteomes" id="UP000502665">
    <property type="component" value="Chromosome"/>
</dbReference>
<gene>
    <name evidence="2" type="ORF">G9272_43310</name>
</gene>
<accession>A0A6M4X7K9</accession>
<evidence type="ECO:0000313" key="3">
    <source>
        <dbReference type="Proteomes" id="UP000502665"/>
    </source>
</evidence>
<sequence length="321" mass="31933">MTGTRPRTDSGTAAGILAVDIGGTKLALRAVAAGAAVYERTVPWPVGGDAGVESELLEASVAEAVGALGEAPVRIGVAAAPNVGVDGTVVSWPNRPGWVGRSLRAPFAGNGAEVLFGDDATLAALAEARSTGSRDLVYLGIGTGVGGGLVSGGRLLTGAWGTAGELGHLVVDPEGPHCRCGTRGCLQAAVSAEALAAHACVDRGLPTTTAELVAGVDRAEPWAERTLDHAADSIARALRVLVELVQPAQVRIGGGLGAALAPLPRRIARRLAATGRPGRPLPEVGPAVHGPHSSLAGAALLAAHGTSLLGGSDLLREGSPT</sequence>
<dbReference type="PROSITE" id="PS01125">
    <property type="entry name" value="ROK"/>
    <property type="match status" value="1"/>
</dbReference>
<dbReference type="Gene3D" id="3.30.420.40">
    <property type="match status" value="2"/>
</dbReference>
<dbReference type="InterPro" id="IPR043129">
    <property type="entry name" value="ATPase_NBD"/>
</dbReference>